<evidence type="ECO:0000313" key="2">
    <source>
        <dbReference type="EMBL" id="OHA81405.1"/>
    </source>
</evidence>
<reference evidence="2 3" key="1">
    <citation type="journal article" date="2016" name="Nat. Commun.">
        <title>Thousands of microbial genomes shed light on interconnected biogeochemical processes in an aquifer system.</title>
        <authorList>
            <person name="Anantharaman K."/>
            <person name="Brown C.T."/>
            <person name="Hug L.A."/>
            <person name="Sharon I."/>
            <person name="Castelle C.J."/>
            <person name="Probst A.J."/>
            <person name="Thomas B.C."/>
            <person name="Singh A."/>
            <person name="Wilkins M.J."/>
            <person name="Karaoz U."/>
            <person name="Brodie E.L."/>
            <person name="Williams K.H."/>
            <person name="Hubbard S.S."/>
            <person name="Banfield J.F."/>
        </authorList>
    </citation>
    <scope>NUCLEOTIDE SEQUENCE [LARGE SCALE GENOMIC DNA]</scope>
</reference>
<evidence type="ECO:0000256" key="1">
    <source>
        <dbReference type="SAM" id="Phobius"/>
    </source>
</evidence>
<dbReference type="EMBL" id="MHUT01000008">
    <property type="protein sequence ID" value="OHA81405.1"/>
    <property type="molecule type" value="Genomic_DNA"/>
</dbReference>
<feature type="transmembrane region" description="Helical" evidence="1">
    <location>
        <begin position="111"/>
        <end position="129"/>
    </location>
</feature>
<organism evidence="2 3">
    <name type="scientific">Candidatus Yonathbacteria bacterium RIFCSPHIGHO2_02_FULL_44_14</name>
    <dbReference type="NCBI Taxonomy" id="1802724"/>
    <lineage>
        <taxon>Bacteria</taxon>
        <taxon>Candidatus Yonathiibacteriota</taxon>
    </lineage>
</organism>
<proteinExistence type="predicted"/>
<accession>A0A1G2S8J6</accession>
<keyword evidence="1" id="KW-0812">Transmembrane</keyword>
<dbReference type="Proteomes" id="UP000179118">
    <property type="component" value="Unassembled WGS sequence"/>
</dbReference>
<sequence length="166" mass="19160">MMTKSSVAVCDLFDPRTFLEGSNIRGHTYHWTTGYLTVDFILTHQEKVPYRGLEGVAHRILARDMSYQEITDEFFGGMEGLRKYAFTFDQLAEKAKLHVAKKDDELRNGKTNVFFLLIGGKLFTVIVYWDRGTRRLDMHPIPIDEPSASRLRAGYTKLFYNTIPTN</sequence>
<protein>
    <submittedName>
        <fullName evidence="2">Uncharacterized protein</fullName>
    </submittedName>
</protein>
<name>A0A1G2S8J6_9BACT</name>
<comment type="caution">
    <text evidence="2">The sequence shown here is derived from an EMBL/GenBank/DDBJ whole genome shotgun (WGS) entry which is preliminary data.</text>
</comment>
<keyword evidence="1" id="KW-1133">Transmembrane helix</keyword>
<dbReference type="AlphaFoldDB" id="A0A1G2S8J6"/>
<evidence type="ECO:0000313" key="3">
    <source>
        <dbReference type="Proteomes" id="UP000179118"/>
    </source>
</evidence>
<keyword evidence="1" id="KW-0472">Membrane</keyword>
<gene>
    <name evidence="2" type="ORF">A3D51_03285</name>
</gene>